<feature type="domain" description="Nudix hydrolase" evidence="7">
    <location>
        <begin position="25"/>
        <end position="157"/>
    </location>
</feature>
<dbReference type="PROSITE" id="PS51462">
    <property type="entry name" value="NUDIX"/>
    <property type="match status" value="1"/>
</dbReference>
<evidence type="ECO:0000256" key="6">
    <source>
        <dbReference type="ARBA" id="ARBA00023211"/>
    </source>
</evidence>
<evidence type="ECO:0000313" key="9">
    <source>
        <dbReference type="Proteomes" id="UP001589833"/>
    </source>
</evidence>
<evidence type="ECO:0000256" key="5">
    <source>
        <dbReference type="ARBA" id="ARBA00022842"/>
    </source>
</evidence>
<evidence type="ECO:0000256" key="4">
    <source>
        <dbReference type="ARBA" id="ARBA00022801"/>
    </source>
</evidence>
<dbReference type="RefSeq" id="WP_273844014.1">
    <property type="nucleotide sequence ID" value="NZ_JAQQWT010000007.1"/>
</dbReference>
<keyword evidence="5" id="KW-0460">Magnesium</keyword>
<comment type="cofactor">
    <cofactor evidence="2">
        <name>Mg(2+)</name>
        <dbReference type="ChEBI" id="CHEBI:18420"/>
    </cofactor>
</comment>
<comment type="cofactor">
    <cofactor evidence="1">
        <name>Mn(2+)</name>
        <dbReference type="ChEBI" id="CHEBI:29035"/>
    </cofactor>
</comment>
<accession>A0ABV6NM94</accession>
<reference evidence="8 9" key="1">
    <citation type="submission" date="2024-09" db="EMBL/GenBank/DDBJ databases">
        <authorList>
            <person name="Sun Q."/>
            <person name="Mori K."/>
        </authorList>
    </citation>
    <scope>NUCLEOTIDE SEQUENCE [LARGE SCALE GENOMIC DNA]</scope>
    <source>
        <strain evidence="8 9">NCAIM B.02301</strain>
    </source>
</reference>
<dbReference type="CDD" id="cd03426">
    <property type="entry name" value="NUDIX_CoAse_Nudt7"/>
    <property type="match status" value="1"/>
</dbReference>
<dbReference type="PANTHER" id="PTHR12992:SF11">
    <property type="entry name" value="MITOCHONDRIAL COENZYME A DIPHOSPHATASE NUDT8"/>
    <property type="match status" value="1"/>
</dbReference>
<proteinExistence type="predicted"/>
<dbReference type="GO" id="GO:0035539">
    <property type="term" value="F:8-oxo-7,8-dihydrodeoxyguanosine triphosphate pyrophosphatase activity"/>
    <property type="evidence" value="ECO:0007669"/>
    <property type="project" value="UniProtKB-EC"/>
</dbReference>
<protein>
    <submittedName>
        <fullName evidence="8">NUDIX hydrolase</fullName>
        <ecNumber evidence="8">3.6.1.55</ecNumber>
    </submittedName>
</protein>
<comment type="caution">
    <text evidence="8">The sequence shown here is derived from an EMBL/GenBank/DDBJ whole genome shotgun (WGS) entry which is preliminary data.</text>
</comment>
<name>A0ABV6NM94_9BACI</name>
<keyword evidence="4 8" id="KW-0378">Hydrolase</keyword>
<dbReference type="InterPro" id="IPR015797">
    <property type="entry name" value="NUDIX_hydrolase-like_dom_sf"/>
</dbReference>
<evidence type="ECO:0000256" key="2">
    <source>
        <dbReference type="ARBA" id="ARBA00001946"/>
    </source>
</evidence>
<evidence type="ECO:0000256" key="1">
    <source>
        <dbReference type="ARBA" id="ARBA00001936"/>
    </source>
</evidence>
<dbReference type="PANTHER" id="PTHR12992">
    <property type="entry name" value="NUDIX HYDROLASE"/>
    <property type="match status" value="1"/>
</dbReference>
<keyword evidence="3" id="KW-0479">Metal-binding</keyword>
<evidence type="ECO:0000256" key="3">
    <source>
        <dbReference type="ARBA" id="ARBA00022723"/>
    </source>
</evidence>
<organism evidence="8 9">
    <name type="scientific">Halalkalibacter alkalisediminis</name>
    <dbReference type="NCBI Taxonomy" id="935616"/>
    <lineage>
        <taxon>Bacteria</taxon>
        <taxon>Bacillati</taxon>
        <taxon>Bacillota</taxon>
        <taxon>Bacilli</taxon>
        <taxon>Bacillales</taxon>
        <taxon>Bacillaceae</taxon>
        <taxon>Halalkalibacter</taxon>
    </lineage>
</organism>
<gene>
    <name evidence="8" type="ORF">ACFFH4_23645</name>
</gene>
<keyword evidence="9" id="KW-1185">Reference proteome</keyword>
<evidence type="ECO:0000313" key="8">
    <source>
        <dbReference type="EMBL" id="MFC0561881.1"/>
    </source>
</evidence>
<evidence type="ECO:0000259" key="7">
    <source>
        <dbReference type="PROSITE" id="PS51462"/>
    </source>
</evidence>
<dbReference type="Proteomes" id="UP001589833">
    <property type="component" value="Unassembled WGS sequence"/>
</dbReference>
<dbReference type="SUPFAM" id="SSF55811">
    <property type="entry name" value="Nudix"/>
    <property type="match status" value="1"/>
</dbReference>
<dbReference type="InterPro" id="IPR000086">
    <property type="entry name" value="NUDIX_hydrolase_dom"/>
</dbReference>
<dbReference type="InterPro" id="IPR045121">
    <property type="entry name" value="CoAse"/>
</dbReference>
<dbReference type="EMBL" id="JBHLTR010000082">
    <property type="protein sequence ID" value="MFC0561881.1"/>
    <property type="molecule type" value="Genomic_DNA"/>
</dbReference>
<dbReference type="Gene3D" id="3.90.79.10">
    <property type="entry name" value="Nucleoside Triphosphate Pyrophosphohydrolase"/>
    <property type="match status" value="1"/>
</dbReference>
<keyword evidence="6" id="KW-0464">Manganese</keyword>
<dbReference type="EC" id="3.6.1.55" evidence="8"/>
<dbReference type="Pfam" id="PF00293">
    <property type="entry name" value="NUDIX"/>
    <property type="match status" value="1"/>
</dbReference>
<sequence length="206" mass="23834">MYNLSYIQKQLSNRKAGILGSSDSMKSAVVLPLVYVDQEISILFEVRSKTLTKQPGEICFPGGKIDSTDVNPEAAAVRELHEEIGILTSKVEIVSPLDILVTPFRGIIYPFVGTIENFEDIKINRNEVDHVFTVPLSFFRHYQPQQHTMRMKFEPVEGFPLEKIANKRAYKNRYSDFSESFYYYEDYVIWGLTARILTHFLEIMKH</sequence>